<sequence>MKQLATSNLEFQQSVSSSNMQFQQNMTATIQDLKTQIGQLANTLAGLSNLPSQTIPFERKCQCSHSQKWERTSPTYTAAGAEISKNRLRAKRRLTVSARESCPTAISILNHLSKEARVRRRIVEDVEINIPLLDAIKEVPKYAKFLKELCVHKRRKIKGSREIGGVVLTLTKNEELTVGTSQVLPRKCRDPGIFFVPCTIGDCTFADAMLDLGASINVIPTSFYRSLNFGDLEPTGMTIQLANRHCSTPRSSRGCSRSVVKILRSLLEALMSCLGVTNEEVDYEEVQDLPNSEDNHSNIVDLYFEVELSKLINQVYNLENPKSTTNTEVKVAETEKSPIAQLATIFMAEIKSARTGRVKGNIKVNSTKKSNSTADMLAEIVSANEDQIQAGVKIIDPFGSDSEAAQEVNADSNSTRIKATESSRPKQPQAEIMSAHLMPSQNQVGTPNAESKSSRPDGSKLSN</sequence>
<feature type="compositionally biased region" description="Basic and acidic residues" evidence="1">
    <location>
        <begin position="452"/>
        <end position="463"/>
    </location>
</feature>
<name>A0A371G1B1_MUCPR</name>
<feature type="compositionally biased region" description="Polar residues" evidence="1">
    <location>
        <begin position="439"/>
        <end position="451"/>
    </location>
</feature>
<gene>
    <name evidence="2" type="ORF">CR513_34606</name>
</gene>
<accession>A0A371G1B1</accession>
<dbReference type="PANTHER" id="PTHR33067:SF9">
    <property type="entry name" value="RNA-DIRECTED DNA POLYMERASE"/>
    <property type="match status" value="1"/>
</dbReference>
<reference evidence="2" key="1">
    <citation type="submission" date="2018-05" db="EMBL/GenBank/DDBJ databases">
        <title>Draft genome of Mucuna pruriens seed.</title>
        <authorList>
            <person name="Nnadi N.E."/>
            <person name="Vos R."/>
            <person name="Hasami M.H."/>
            <person name="Devisetty U.K."/>
            <person name="Aguiy J.C."/>
        </authorList>
    </citation>
    <scope>NUCLEOTIDE SEQUENCE [LARGE SCALE GENOMIC DNA]</scope>
    <source>
        <strain evidence="2">JCA_2017</strain>
    </source>
</reference>
<evidence type="ECO:0000313" key="3">
    <source>
        <dbReference type="Proteomes" id="UP000257109"/>
    </source>
</evidence>
<dbReference type="AlphaFoldDB" id="A0A371G1B1"/>
<comment type="caution">
    <text evidence="2">The sequence shown here is derived from an EMBL/GenBank/DDBJ whole genome shotgun (WGS) entry which is preliminary data.</text>
</comment>
<keyword evidence="3" id="KW-1185">Reference proteome</keyword>
<dbReference type="InterPro" id="IPR021109">
    <property type="entry name" value="Peptidase_aspartic_dom_sf"/>
</dbReference>
<protein>
    <submittedName>
        <fullName evidence="2">Uncharacterized protein</fullName>
    </submittedName>
</protein>
<feature type="region of interest" description="Disordered" evidence="1">
    <location>
        <begin position="407"/>
        <end position="463"/>
    </location>
</feature>
<proteinExistence type="predicted"/>
<feature type="non-terminal residue" evidence="2">
    <location>
        <position position="1"/>
    </location>
</feature>
<evidence type="ECO:0000313" key="2">
    <source>
        <dbReference type="EMBL" id="RDX84356.1"/>
    </source>
</evidence>
<dbReference type="Gene3D" id="2.40.70.10">
    <property type="entry name" value="Acid Proteases"/>
    <property type="match status" value="1"/>
</dbReference>
<dbReference type="PANTHER" id="PTHR33067">
    <property type="entry name" value="RNA-DIRECTED DNA POLYMERASE-RELATED"/>
    <property type="match status" value="1"/>
</dbReference>
<organism evidence="2 3">
    <name type="scientific">Mucuna pruriens</name>
    <name type="common">Velvet bean</name>
    <name type="synonym">Dolichos pruriens</name>
    <dbReference type="NCBI Taxonomy" id="157652"/>
    <lineage>
        <taxon>Eukaryota</taxon>
        <taxon>Viridiplantae</taxon>
        <taxon>Streptophyta</taxon>
        <taxon>Embryophyta</taxon>
        <taxon>Tracheophyta</taxon>
        <taxon>Spermatophyta</taxon>
        <taxon>Magnoliopsida</taxon>
        <taxon>eudicotyledons</taxon>
        <taxon>Gunneridae</taxon>
        <taxon>Pentapetalae</taxon>
        <taxon>rosids</taxon>
        <taxon>fabids</taxon>
        <taxon>Fabales</taxon>
        <taxon>Fabaceae</taxon>
        <taxon>Papilionoideae</taxon>
        <taxon>50 kb inversion clade</taxon>
        <taxon>NPAAA clade</taxon>
        <taxon>indigoferoid/millettioid clade</taxon>
        <taxon>Phaseoleae</taxon>
        <taxon>Mucuna</taxon>
    </lineage>
</organism>
<evidence type="ECO:0000256" key="1">
    <source>
        <dbReference type="SAM" id="MobiDB-lite"/>
    </source>
</evidence>
<dbReference type="Proteomes" id="UP000257109">
    <property type="component" value="Unassembled WGS sequence"/>
</dbReference>
<dbReference type="EMBL" id="QJKJ01007073">
    <property type="protein sequence ID" value="RDX84356.1"/>
    <property type="molecule type" value="Genomic_DNA"/>
</dbReference>